<sequence>MNLSSIALRAVPGAFILNAGIGKLKLDAETYAGMQGMAATGVPAVKQLSPEQFGKALAWGEITLGTALLAPFVSNRVAGVALGTFASGMLSMYFRNDGMTQDDGIRPTQDGTPIAKDAWLAAIAIALVDLGKSKKSKKARK</sequence>
<protein>
    <submittedName>
        <fullName evidence="1">Membrane protein YphA (DoxX/SURF4 family)</fullName>
    </submittedName>
</protein>
<dbReference type="Proteomes" id="UP000636579">
    <property type="component" value="Unassembled WGS sequence"/>
</dbReference>
<name>A0ABR9J811_9MICC</name>
<gene>
    <name evidence="1" type="ORF">H4W26_001476</name>
</gene>
<comment type="caution">
    <text evidence="1">The sequence shown here is derived from an EMBL/GenBank/DDBJ whole genome shotgun (WGS) entry which is preliminary data.</text>
</comment>
<organism evidence="1 2">
    <name type="scientific">Nesterenkonia halotolerans</name>
    <dbReference type="NCBI Taxonomy" id="225325"/>
    <lineage>
        <taxon>Bacteria</taxon>
        <taxon>Bacillati</taxon>
        <taxon>Actinomycetota</taxon>
        <taxon>Actinomycetes</taxon>
        <taxon>Micrococcales</taxon>
        <taxon>Micrococcaceae</taxon>
        <taxon>Nesterenkonia</taxon>
    </lineage>
</organism>
<dbReference type="RefSeq" id="WP_192591438.1">
    <property type="nucleotide sequence ID" value="NZ_JADBEE010000001.1"/>
</dbReference>
<keyword evidence="2" id="KW-1185">Reference proteome</keyword>
<evidence type="ECO:0000313" key="2">
    <source>
        <dbReference type="Proteomes" id="UP000636579"/>
    </source>
</evidence>
<accession>A0ABR9J811</accession>
<dbReference type="EMBL" id="JADBEE010000001">
    <property type="protein sequence ID" value="MBE1514721.1"/>
    <property type="molecule type" value="Genomic_DNA"/>
</dbReference>
<proteinExistence type="predicted"/>
<reference evidence="1 2" key="1">
    <citation type="submission" date="2020-10" db="EMBL/GenBank/DDBJ databases">
        <title>Sequencing the genomes of 1000 actinobacteria strains.</title>
        <authorList>
            <person name="Klenk H.-P."/>
        </authorList>
    </citation>
    <scope>NUCLEOTIDE SEQUENCE [LARGE SCALE GENOMIC DNA]</scope>
    <source>
        <strain evidence="1 2">DSM 15474</strain>
    </source>
</reference>
<evidence type="ECO:0000313" key="1">
    <source>
        <dbReference type="EMBL" id="MBE1514721.1"/>
    </source>
</evidence>